<protein>
    <submittedName>
        <fullName evidence="1">Uncharacterized protein</fullName>
    </submittedName>
</protein>
<reference evidence="1" key="1">
    <citation type="submission" date="2020-04" db="EMBL/GenBank/DDBJ databases">
        <authorList>
            <person name="Chiriac C."/>
            <person name="Salcher M."/>
            <person name="Ghai R."/>
            <person name="Kavagutti S V."/>
        </authorList>
    </citation>
    <scope>NUCLEOTIDE SEQUENCE</scope>
</reference>
<organism evidence="1">
    <name type="scientific">uncultured Caudovirales phage</name>
    <dbReference type="NCBI Taxonomy" id="2100421"/>
    <lineage>
        <taxon>Viruses</taxon>
        <taxon>Duplodnaviria</taxon>
        <taxon>Heunggongvirae</taxon>
        <taxon>Uroviricota</taxon>
        <taxon>Caudoviricetes</taxon>
        <taxon>Peduoviridae</taxon>
        <taxon>Maltschvirus</taxon>
        <taxon>Maltschvirus maltsch</taxon>
    </lineage>
</organism>
<accession>A0A6J5L631</accession>
<gene>
    <name evidence="1" type="ORF">UFOVP111_128</name>
</gene>
<proteinExistence type="predicted"/>
<dbReference type="EMBL" id="LR796226">
    <property type="protein sequence ID" value="CAB4129002.1"/>
    <property type="molecule type" value="Genomic_DNA"/>
</dbReference>
<evidence type="ECO:0000313" key="1">
    <source>
        <dbReference type="EMBL" id="CAB4129002.1"/>
    </source>
</evidence>
<name>A0A6J5L631_9CAUD</name>
<sequence length="67" mass="7477">MARENHERRTDVYEGAFGETNGVDEDAHVVKPCKNCNSMPQGRRFCTTCGTARADGGLSPEFFKPRK</sequence>